<keyword evidence="2" id="KW-1185">Reference proteome</keyword>
<protein>
    <submittedName>
        <fullName evidence="1">Uncharacterized protein</fullName>
    </submittedName>
</protein>
<name>A0AA36B2X6_OCTVU</name>
<evidence type="ECO:0000313" key="1">
    <source>
        <dbReference type="EMBL" id="CAI9726359.1"/>
    </source>
</evidence>
<dbReference type="Proteomes" id="UP001162480">
    <property type="component" value="Chromosome 7"/>
</dbReference>
<proteinExistence type="predicted"/>
<gene>
    <name evidence="1" type="ORF">OCTVUL_1B008211</name>
</gene>
<accession>A0AA36B2X6</accession>
<sequence length="69" mass="8058">MIVTKNYHNPPDLELYASFPVLRNSSRFSDTFSNGRVLTLPDVHILDGHEYQLFENVERSFDLLECSRL</sequence>
<dbReference type="EMBL" id="OX597820">
    <property type="protein sequence ID" value="CAI9726359.1"/>
    <property type="molecule type" value="Genomic_DNA"/>
</dbReference>
<organism evidence="1 2">
    <name type="scientific">Octopus vulgaris</name>
    <name type="common">Common octopus</name>
    <dbReference type="NCBI Taxonomy" id="6645"/>
    <lineage>
        <taxon>Eukaryota</taxon>
        <taxon>Metazoa</taxon>
        <taxon>Spiralia</taxon>
        <taxon>Lophotrochozoa</taxon>
        <taxon>Mollusca</taxon>
        <taxon>Cephalopoda</taxon>
        <taxon>Coleoidea</taxon>
        <taxon>Octopodiformes</taxon>
        <taxon>Octopoda</taxon>
        <taxon>Incirrata</taxon>
        <taxon>Octopodidae</taxon>
        <taxon>Octopus</taxon>
    </lineage>
</organism>
<dbReference type="AlphaFoldDB" id="A0AA36B2X6"/>
<reference evidence="1" key="1">
    <citation type="submission" date="2023-08" db="EMBL/GenBank/DDBJ databases">
        <authorList>
            <person name="Alioto T."/>
            <person name="Alioto T."/>
            <person name="Gomez Garrido J."/>
        </authorList>
    </citation>
    <scope>NUCLEOTIDE SEQUENCE</scope>
</reference>
<evidence type="ECO:0000313" key="2">
    <source>
        <dbReference type="Proteomes" id="UP001162480"/>
    </source>
</evidence>